<dbReference type="AlphaFoldDB" id="A0A6A5YGF4"/>
<feature type="compositionally biased region" description="Basic and acidic residues" evidence="1">
    <location>
        <begin position="122"/>
        <end position="141"/>
    </location>
</feature>
<dbReference type="Proteomes" id="UP000799770">
    <property type="component" value="Unassembled WGS sequence"/>
</dbReference>
<reference evidence="2" key="1">
    <citation type="journal article" date="2020" name="Stud. Mycol.">
        <title>101 Dothideomycetes genomes: a test case for predicting lifestyles and emergence of pathogens.</title>
        <authorList>
            <person name="Haridas S."/>
            <person name="Albert R."/>
            <person name="Binder M."/>
            <person name="Bloem J."/>
            <person name="Labutti K."/>
            <person name="Salamov A."/>
            <person name="Andreopoulos B."/>
            <person name="Baker S."/>
            <person name="Barry K."/>
            <person name="Bills G."/>
            <person name="Bluhm B."/>
            <person name="Cannon C."/>
            <person name="Castanera R."/>
            <person name="Culley D."/>
            <person name="Daum C."/>
            <person name="Ezra D."/>
            <person name="Gonzalez J."/>
            <person name="Henrissat B."/>
            <person name="Kuo A."/>
            <person name="Liang C."/>
            <person name="Lipzen A."/>
            <person name="Lutzoni F."/>
            <person name="Magnuson J."/>
            <person name="Mondo S."/>
            <person name="Nolan M."/>
            <person name="Ohm R."/>
            <person name="Pangilinan J."/>
            <person name="Park H.-J."/>
            <person name="Ramirez L."/>
            <person name="Alfaro M."/>
            <person name="Sun H."/>
            <person name="Tritt A."/>
            <person name="Yoshinaga Y."/>
            <person name="Zwiers L.-H."/>
            <person name="Turgeon B."/>
            <person name="Goodwin S."/>
            <person name="Spatafora J."/>
            <person name="Crous P."/>
            <person name="Grigoriev I."/>
        </authorList>
    </citation>
    <scope>NUCLEOTIDE SEQUENCE</scope>
    <source>
        <strain evidence="2">CBS 627.86</strain>
    </source>
</reference>
<protein>
    <submittedName>
        <fullName evidence="2">Uncharacterized protein</fullName>
    </submittedName>
</protein>
<sequence length="166" mass="18728">MSQRTYPLFTLAIVGPILLVERLWEELGPIGANTHANGIKWIMLNYFEVRRASDFIEPTKAQRADVLTKIGKERMLHAHYGHEDLSRLWAYSRRILRSLVRTLDPRLYTTNGFEGDTASSEVSHEHSISSHYGGDEPRDVPDMEYTTRTGWQLALVELGGTGGSVG</sequence>
<dbReference type="EMBL" id="ML977367">
    <property type="protein sequence ID" value="KAF2106033.1"/>
    <property type="molecule type" value="Genomic_DNA"/>
</dbReference>
<feature type="region of interest" description="Disordered" evidence="1">
    <location>
        <begin position="114"/>
        <end position="141"/>
    </location>
</feature>
<organism evidence="2 3">
    <name type="scientific">Lophiotrema nucula</name>
    <dbReference type="NCBI Taxonomy" id="690887"/>
    <lineage>
        <taxon>Eukaryota</taxon>
        <taxon>Fungi</taxon>
        <taxon>Dikarya</taxon>
        <taxon>Ascomycota</taxon>
        <taxon>Pezizomycotina</taxon>
        <taxon>Dothideomycetes</taxon>
        <taxon>Pleosporomycetidae</taxon>
        <taxon>Pleosporales</taxon>
        <taxon>Lophiotremataceae</taxon>
        <taxon>Lophiotrema</taxon>
    </lineage>
</organism>
<accession>A0A6A5YGF4</accession>
<evidence type="ECO:0000256" key="1">
    <source>
        <dbReference type="SAM" id="MobiDB-lite"/>
    </source>
</evidence>
<gene>
    <name evidence="2" type="ORF">BDV96DRAFT_607691</name>
</gene>
<evidence type="ECO:0000313" key="2">
    <source>
        <dbReference type="EMBL" id="KAF2106033.1"/>
    </source>
</evidence>
<keyword evidence="3" id="KW-1185">Reference proteome</keyword>
<proteinExistence type="predicted"/>
<evidence type="ECO:0000313" key="3">
    <source>
        <dbReference type="Proteomes" id="UP000799770"/>
    </source>
</evidence>
<name>A0A6A5YGF4_9PLEO</name>